<feature type="non-terminal residue" evidence="1">
    <location>
        <position position="73"/>
    </location>
</feature>
<sequence>MSKEILQREQEKIDAEILVLQERIRTLRSSRNTLSFVYRLPPEVVTQIFKWTQLHYRGNLDTDAYTVAASFPK</sequence>
<protein>
    <submittedName>
        <fullName evidence="1">Uncharacterized protein</fullName>
    </submittedName>
</protein>
<proteinExistence type="predicted"/>
<reference evidence="1 2" key="1">
    <citation type="journal article" date="2019" name="Nat. Ecol. Evol.">
        <title>Megaphylogeny resolves global patterns of mushroom evolution.</title>
        <authorList>
            <person name="Varga T."/>
            <person name="Krizsan K."/>
            <person name="Foldi C."/>
            <person name="Dima B."/>
            <person name="Sanchez-Garcia M."/>
            <person name="Sanchez-Ramirez S."/>
            <person name="Szollosi G.J."/>
            <person name="Szarkandi J.G."/>
            <person name="Papp V."/>
            <person name="Albert L."/>
            <person name="Andreopoulos W."/>
            <person name="Angelini C."/>
            <person name="Antonin V."/>
            <person name="Barry K.W."/>
            <person name="Bougher N.L."/>
            <person name="Buchanan P."/>
            <person name="Buyck B."/>
            <person name="Bense V."/>
            <person name="Catcheside P."/>
            <person name="Chovatia M."/>
            <person name="Cooper J."/>
            <person name="Damon W."/>
            <person name="Desjardin D."/>
            <person name="Finy P."/>
            <person name="Geml J."/>
            <person name="Haridas S."/>
            <person name="Hughes K."/>
            <person name="Justo A."/>
            <person name="Karasinski D."/>
            <person name="Kautmanova I."/>
            <person name="Kiss B."/>
            <person name="Kocsube S."/>
            <person name="Kotiranta H."/>
            <person name="LaButti K.M."/>
            <person name="Lechner B.E."/>
            <person name="Liimatainen K."/>
            <person name="Lipzen A."/>
            <person name="Lukacs Z."/>
            <person name="Mihaltcheva S."/>
            <person name="Morgado L.N."/>
            <person name="Niskanen T."/>
            <person name="Noordeloos M.E."/>
            <person name="Ohm R.A."/>
            <person name="Ortiz-Santana B."/>
            <person name="Ovrebo C."/>
            <person name="Racz N."/>
            <person name="Riley R."/>
            <person name="Savchenko A."/>
            <person name="Shiryaev A."/>
            <person name="Soop K."/>
            <person name="Spirin V."/>
            <person name="Szebenyi C."/>
            <person name="Tomsovsky M."/>
            <person name="Tulloss R.E."/>
            <person name="Uehling J."/>
            <person name="Grigoriev I.V."/>
            <person name="Vagvolgyi C."/>
            <person name="Papp T."/>
            <person name="Martin F.M."/>
            <person name="Miettinen O."/>
            <person name="Hibbett D.S."/>
            <person name="Nagy L.G."/>
        </authorList>
    </citation>
    <scope>NUCLEOTIDE SEQUENCE [LARGE SCALE GENOMIC DNA]</scope>
    <source>
        <strain evidence="1 2">NL-1719</strain>
    </source>
</reference>
<dbReference type="Proteomes" id="UP000308600">
    <property type="component" value="Unassembled WGS sequence"/>
</dbReference>
<evidence type="ECO:0000313" key="2">
    <source>
        <dbReference type="Proteomes" id="UP000308600"/>
    </source>
</evidence>
<dbReference type="EMBL" id="ML208863">
    <property type="protein sequence ID" value="TFK59928.1"/>
    <property type="molecule type" value="Genomic_DNA"/>
</dbReference>
<evidence type="ECO:0000313" key="1">
    <source>
        <dbReference type="EMBL" id="TFK59928.1"/>
    </source>
</evidence>
<name>A0ACD3A279_9AGAR</name>
<keyword evidence="2" id="KW-1185">Reference proteome</keyword>
<organism evidence="1 2">
    <name type="scientific">Pluteus cervinus</name>
    <dbReference type="NCBI Taxonomy" id="181527"/>
    <lineage>
        <taxon>Eukaryota</taxon>
        <taxon>Fungi</taxon>
        <taxon>Dikarya</taxon>
        <taxon>Basidiomycota</taxon>
        <taxon>Agaricomycotina</taxon>
        <taxon>Agaricomycetes</taxon>
        <taxon>Agaricomycetidae</taxon>
        <taxon>Agaricales</taxon>
        <taxon>Pluteineae</taxon>
        <taxon>Pluteaceae</taxon>
        <taxon>Pluteus</taxon>
    </lineage>
</organism>
<gene>
    <name evidence="1" type="ORF">BDN72DRAFT_850962</name>
</gene>
<accession>A0ACD3A279</accession>